<dbReference type="KEGG" id="vg:949170"/>
<evidence type="ECO:0000256" key="4">
    <source>
        <dbReference type="ARBA" id="ARBA00030552"/>
    </source>
</evidence>
<reference evidence="6 7" key="1">
    <citation type="journal article" date="1999" name="Plant Mol. Biol.">
        <title>Structure and promoter/leader deletion analysis of mirabilis mosaic virus (MMV) full-length transcript promoter in transgenic plants.</title>
        <authorList>
            <person name="Dey N."/>
            <person name="Maiti I.B."/>
        </authorList>
    </citation>
    <scope>NUCLEOTIDE SEQUENCE [LARGE SCALE GENOMIC DNA]</scope>
</reference>
<evidence type="ECO:0000256" key="2">
    <source>
        <dbReference type="ARBA" id="ARBA00007612"/>
    </source>
</evidence>
<evidence type="ECO:0000256" key="1">
    <source>
        <dbReference type="ARBA" id="ARBA00003851"/>
    </source>
</evidence>
<reference evidence="6 7" key="2">
    <citation type="journal article" date="2002" name="Transgenics">
        <title>Promoter deletion and comparative expression analysis of the Mirabilis mosaic caulimovirus (MMV) sub-genomic transcript (Sgt) promoter in transgenic plants.</title>
        <authorList>
            <person name="Dey N."/>
            <person name="Maiti I.B."/>
        </authorList>
    </citation>
    <scope>NUCLEOTIDE SEQUENCE [LARGE SCALE GENOMIC DNA]</scope>
</reference>
<dbReference type="InterPro" id="IPR004917">
    <property type="entry name" value="Caulimo_AT"/>
</dbReference>
<evidence type="ECO:0000256" key="3">
    <source>
        <dbReference type="ARBA" id="ARBA00013349"/>
    </source>
</evidence>
<proteinExistence type="inferred from homology"/>
<keyword evidence="7" id="KW-1185">Reference proteome</keyword>
<dbReference type="OrthoDB" id="24349at10239"/>
<dbReference type="EMBL" id="AF454635">
    <property type="protein sequence ID" value="AAM53125.1"/>
    <property type="molecule type" value="Genomic_DNA"/>
</dbReference>
<dbReference type="RefSeq" id="NP_659394.1">
    <property type="nucleotide sequence ID" value="NC_004036.1"/>
</dbReference>
<dbReference type="Proteomes" id="UP000201177">
    <property type="component" value="Segment"/>
</dbReference>
<evidence type="ECO:0000256" key="5">
    <source>
        <dbReference type="ARBA" id="ARBA00030748"/>
    </source>
</evidence>
<protein>
    <recommendedName>
        <fullName evidence="3">Aphid transmission protein</fullName>
    </recommendedName>
    <alternativeName>
        <fullName evidence="5">Atf</fullName>
    </alternativeName>
    <alternativeName>
        <fullName evidence="4">Protein 2</fullName>
    </alternativeName>
</protein>
<accession>Q8JTA5</accession>
<name>Q8JTA5_9VIRU</name>
<dbReference type="GeneID" id="949170"/>
<organism evidence="6 7">
    <name type="scientific">Mirabilis mosaic virus</name>
    <dbReference type="NCBI Taxonomy" id="194445"/>
    <lineage>
        <taxon>Viruses</taxon>
        <taxon>Riboviria</taxon>
        <taxon>Pararnavirae</taxon>
        <taxon>Artverviricota</taxon>
        <taxon>Revtraviricetes</taxon>
        <taxon>Ortervirales</taxon>
        <taxon>Caulimoviridae</taxon>
        <taxon>Caulimovirus</taxon>
        <taxon>Caulimovirus tessellomirabilis</taxon>
    </lineage>
</organism>
<comment type="function">
    <text evidence="1">This protein is involved in virus transmission.</text>
</comment>
<dbReference type="Pfam" id="PF03233">
    <property type="entry name" value="Cauli_AT"/>
    <property type="match status" value="1"/>
</dbReference>
<evidence type="ECO:0000313" key="6">
    <source>
        <dbReference type="EMBL" id="AAM53125.1"/>
    </source>
</evidence>
<comment type="similarity">
    <text evidence="2">Belongs to the caulimoviridae ORF II family.</text>
</comment>
<evidence type="ECO:0000313" key="7">
    <source>
        <dbReference type="Proteomes" id="UP000201177"/>
    </source>
</evidence>
<sequence>MSNAQANPHIYKKDKYVRLKPLEPTSSKKRRYIFASNDETSSIKTIAAHCNNLNTIVAKNWLKLSKLLSYLGLEKDESEAYSKNKVPFGNFFTKLRASKVGEDKEKTANLLPTLQEMSSRIGKISEETKKLAENDVVTNKQLETIIKDFDRRLSEIQNSVKAIVG</sequence>